<keyword evidence="5" id="KW-0408">Iron</keyword>
<evidence type="ECO:0000313" key="8">
    <source>
        <dbReference type="Proteomes" id="UP000693970"/>
    </source>
</evidence>
<keyword evidence="6" id="KW-0503">Monooxygenase</keyword>
<evidence type="ECO:0000256" key="6">
    <source>
        <dbReference type="ARBA" id="ARBA00023033"/>
    </source>
</evidence>
<dbReference type="AlphaFoldDB" id="A0A9K3PFJ2"/>
<keyword evidence="4" id="KW-0560">Oxidoreductase</keyword>
<dbReference type="InterPro" id="IPR001128">
    <property type="entry name" value="Cyt_P450"/>
</dbReference>
<comment type="caution">
    <text evidence="7">The sequence shown here is derived from an EMBL/GenBank/DDBJ whole genome shotgun (WGS) entry which is preliminary data.</text>
</comment>
<reference evidence="7" key="2">
    <citation type="submission" date="2021-04" db="EMBL/GenBank/DDBJ databases">
        <authorList>
            <person name="Podell S."/>
        </authorList>
    </citation>
    <scope>NUCLEOTIDE SEQUENCE</scope>
    <source>
        <strain evidence="7">Hildebrandi</strain>
    </source>
</reference>
<dbReference type="GO" id="GO:0016125">
    <property type="term" value="P:sterol metabolic process"/>
    <property type="evidence" value="ECO:0007669"/>
    <property type="project" value="TreeGrafter"/>
</dbReference>
<reference evidence="7" key="1">
    <citation type="journal article" date="2021" name="Sci. Rep.">
        <title>Diploid genomic architecture of Nitzschia inconspicua, an elite biomass production diatom.</title>
        <authorList>
            <person name="Oliver A."/>
            <person name="Podell S."/>
            <person name="Pinowska A."/>
            <person name="Traller J.C."/>
            <person name="Smith S.R."/>
            <person name="McClure R."/>
            <person name="Beliaev A."/>
            <person name="Bohutskyi P."/>
            <person name="Hill E.A."/>
            <person name="Rabines A."/>
            <person name="Zheng H."/>
            <person name="Allen L.Z."/>
            <person name="Kuo A."/>
            <person name="Grigoriev I.V."/>
            <person name="Allen A.E."/>
            <person name="Hazlebeck D."/>
            <person name="Allen E.E."/>
        </authorList>
    </citation>
    <scope>NUCLEOTIDE SEQUENCE</scope>
    <source>
        <strain evidence="7">Hildebrandi</strain>
    </source>
</reference>
<name>A0A9K3PFJ2_9STRA</name>
<dbReference type="CDD" id="cd00302">
    <property type="entry name" value="cytochrome_P450"/>
    <property type="match status" value="1"/>
</dbReference>
<evidence type="ECO:0000256" key="1">
    <source>
        <dbReference type="ARBA" id="ARBA00010617"/>
    </source>
</evidence>
<keyword evidence="8" id="KW-1185">Reference proteome</keyword>
<sequence>MRFDFLTAAFVSQPALWSFNNALLTKSLSTRKRHLNLSLESLQDSSIENTITTTEGDPQPLLSSLPLPPQKGGFLRRFRDTFSHLQDPERFIERRSAELGPVFQMYQFFKPVVIVGGQDAVKEFIQEREAEAKVIYPDLPETFRELQTEWSTLNMDSTQQRFKEARELFKDMLQAPEARSYYLSTILPEIEAYADSLLERVQANPQKEILLVPELKELCLQIFARIFSGEGLTKEQVQMFLDYNSSLLTISKVTPEFKKGKEALDTLSEVMLRRFHAMEDKVAQGERIFVFECFRKNKGFLDVKNYERISVGMLLMIWGAYIECAALMIGSTVCMLEQNIDPTATVLREIRDQEAKGEKRTELSFWDGMKYTNGIMKESLRLVPPGAGLSRYGDTEFSLAGYRIPKGLSVQLDPRIGNKDPSLFEQAESFEPLRWVPPGASTTPASSSCPFKGMALTLGTGSWFPGGNGAHRCPGVPLAELVSTMFVSALSERFDSWEFGGSGLTTDGAVNYVNIPIKISPDDLGLKFSIRQNT</sequence>
<evidence type="ECO:0000313" key="7">
    <source>
        <dbReference type="EMBL" id="KAG7343004.1"/>
    </source>
</evidence>
<dbReference type="OrthoDB" id="39957at2759"/>
<evidence type="ECO:0000256" key="3">
    <source>
        <dbReference type="ARBA" id="ARBA00022723"/>
    </source>
</evidence>
<dbReference type="GO" id="GO:0005506">
    <property type="term" value="F:iron ion binding"/>
    <property type="evidence" value="ECO:0007669"/>
    <property type="project" value="InterPro"/>
</dbReference>
<dbReference type="GO" id="GO:0020037">
    <property type="term" value="F:heme binding"/>
    <property type="evidence" value="ECO:0007669"/>
    <property type="project" value="InterPro"/>
</dbReference>
<accession>A0A9K3PFJ2</accession>
<protein>
    <submittedName>
        <fullName evidence="7">Cytochrome P450</fullName>
    </submittedName>
</protein>
<dbReference type="GO" id="GO:0016705">
    <property type="term" value="F:oxidoreductase activity, acting on paired donors, with incorporation or reduction of molecular oxygen"/>
    <property type="evidence" value="ECO:0007669"/>
    <property type="project" value="InterPro"/>
</dbReference>
<dbReference type="Pfam" id="PF00067">
    <property type="entry name" value="p450"/>
    <property type="match status" value="1"/>
</dbReference>
<comment type="similarity">
    <text evidence="1">Belongs to the cytochrome P450 family.</text>
</comment>
<proteinExistence type="inferred from homology"/>
<dbReference type="EMBL" id="JAGRRH010000024">
    <property type="protein sequence ID" value="KAG7343004.1"/>
    <property type="molecule type" value="Genomic_DNA"/>
</dbReference>
<evidence type="ECO:0000256" key="2">
    <source>
        <dbReference type="ARBA" id="ARBA00022617"/>
    </source>
</evidence>
<dbReference type="PANTHER" id="PTHR24286">
    <property type="entry name" value="CYTOCHROME P450 26"/>
    <property type="match status" value="1"/>
</dbReference>
<keyword evidence="2" id="KW-0349">Heme</keyword>
<keyword evidence="3" id="KW-0479">Metal-binding</keyword>
<evidence type="ECO:0000256" key="4">
    <source>
        <dbReference type="ARBA" id="ARBA00023002"/>
    </source>
</evidence>
<dbReference type="GO" id="GO:0004497">
    <property type="term" value="F:monooxygenase activity"/>
    <property type="evidence" value="ECO:0007669"/>
    <property type="project" value="UniProtKB-KW"/>
</dbReference>
<gene>
    <name evidence="7" type="ORF">IV203_020949</name>
</gene>
<organism evidence="7 8">
    <name type="scientific">Nitzschia inconspicua</name>
    <dbReference type="NCBI Taxonomy" id="303405"/>
    <lineage>
        <taxon>Eukaryota</taxon>
        <taxon>Sar</taxon>
        <taxon>Stramenopiles</taxon>
        <taxon>Ochrophyta</taxon>
        <taxon>Bacillariophyta</taxon>
        <taxon>Bacillariophyceae</taxon>
        <taxon>Bacillariophycidae</taxon>
        <taxon>Bacillariales</taxon>
        <taxon>Bacillariaceae</taxon>
        <taxon>Nitzschia</taxon>
    </lineage>
</organism>
<dbReference type="PANTHER" id="PTHR24286:SF384">
    <property type="entry name" value="P450, PUTATIVE (EUROFUNG)-RELATED"/>
    <property type="match status" value="1"/>
</dbReference>
<evidence type="ECO:0000256" key="5">
    <source>
        <dbReference type="ARBA" id="ARBA00023004"/>
    </source>
</evidence>
<dbReference type="Proteomes" id="UP000693970">
    <property type="component" value="Unassembled WGS sequence"/>
</dbReference>